<sequence length="610" mass="66461">MPPALQSDQGPDHYDFSTKTLFSINIVSAVSGVVIVVSILFLRRLHPPVAYTAAFRLSFWLGIECFVSHLTSTVASRLPTYSGGVQHTQVLLRILVWSQFAMPLWFVLLNVAIATDLLLSLVIHVQSPRLRRIHPWYVPVASTTAFVLALPLLIYRTEYIEEHNAFSVQFPSALSVKLYYVLAFDVWIAFGIAYCALVIGTVVAYLIVQVRRKRKSLCDQQVVPGDLIVQREEMHSRGDADILKVPVQFAPNKELAEIISKSGASSSSTSSIGPRTLSRNCSAASLGPSGDEALAKARGREWAHCSDASPLSATSCTGYGGHIAVEAGGKAVVAPPSGAKARRQSDLWAIVDTLPTGAEDLTKLDMASSDEGNGADNKDRTSYIDSLDSIIKRSSLQAHRALGGYFSSGDSAGPCSWVSLRQGAQAAKVPPLLVSPNQPHSPGPAVVVQYAAVDTEGSQHDSLRERKGEEGGGGGTFGVPTSQASDGDNENAKESQQQRSGKCRRVYKLGRQGRKRWSQPPKARNFRPPMFAIIRLLLYPLVPILSLALMAIVRWVWFQSSVPSSEGLSRTSSILRASQGVLCLVVFLLNPALNRTFRELRNNLNYKRQR</sequence>
<comment type="caution">
    <text evidence="1">The sequence shown here is derived from an EMBL/GenBank/DDBJ whole genome shotgun (WGS) entry which is preliminary data.</text>
</comment>
<evidence type="ECO:0000313" key="2">
    <source>
        <dbReference type="Proteomes" id="UP001145114"/>
    </source>
</evidence>
<evidence type="ECO:0000313" key="1">
    <source>
        <dbReference type="EMBL" id="KAJ1680429.1"/>
    </source>
</evidence>
<proteinExistence type="predicted"/>
<protein>
    <submittedName>
        <fullName evidence="1">Uncharacterized protein</fullName>
    </submittedName>
</protein>
<gene>
    <name evidence="1" type="ORF">EV182_000010</name>
</gene>
<accession>A0ACC1HV22</accession>
<organism evidence="1 2">
    <name type="scientific">Spiromyces aspiralis</name>
    <dbReference type="NCBI Taxonomy" id="68401"/>
    <lineage>
        <taxon>Eukaryota</taxon>
        <taxon>Fungi</taxon>
        <taxon>Fungi incertae sedis</taxon>
        <taxon>Zoopagomycota</taxon>
        <taxon>Kickxellomycotina</taxon>
        <taxon>Kickxellomycetes</taxon>
        <taxon>Kickxellales</taxon>
        <taxon>Kickxellaceae</taxon>
        <taxon>Spiromyces</taxon>
    </lineage>
</organism>
<dbReference type="Proteomes" id="UP001145114">
    <property type="component" value="Unassembled WGS sequence"/>
</dbReference>
<name>A0ACC1HV22_9FUNG</name>
<keyword evidence="2" id="KW-1185">Reference proteome</keyword>
<reference evidence="1" key="1">
    <citation type="submission" date="2022-06" db="EMBL/GenBank/DDBJ databases">
        <title>Phylogenomic reconstructions and comparative analyses of Kickxellomycotina fungi.</title>
        <authorList>
            <person name="Reynolds N.K."/>
            <person name="Stajich J.E."/>
            <person name="Barry K."/>
            <person name="Grigoriev I.V."/>
            <person name="Crous P."/>
            <person name="Smith M.E."/>
        </authorList>
    </citation>
    <scope>NUCLEOTIDE SEQUENCE</scope>
    <source>
        <strain evidence="1">RSA 2271</strain>
    </source>
</reference>
<dbReference type="EMBL" id="JAMZIH010000001">
    <property type="protein sequence ID" value="KAJ1680429.1"/>
    <property type="molecule type" value="Genomic_DNA"/>
</dbReference>